<dbReference type="PRINTS" id="PR00019">
    <property type="entry name" value="LEURICHRPT"/>
</dbReference>
<dbReference type="OrthoDB" id="660555at2759"/>
<evidence type="ECO:0000313" key="3">
    <source>
        <dbReference type="EMBL" id="CAH1959486.1"/>
    </source>
</evidence>
<dbReference type="Gene3D" id="3.80.10.10">
    <property type="entry name" value="Ribonuclease Inhibitor"/>
    <property type="match status" value="4"/>
</dbReference>
<dbReference type="InterPro" id="IPR032675">
    <property type="entry name" value="LRR_dom_sf"/>
</dbReference>
<dbReference type="EMBL" id="CAKOFQ010006682">
    <property type="protein sequence ID" value="CAH1959486.1"/>
    <property type="molecule type" value="Genomic_DNA"/>
</dbReference>
<dbReference type="Proteomes" id="UP001152888">
    <property type="component" value="Unassembled WGS sequence"/>
</dbReference>
<dbReference type="SMART" id="SM00364">
    <property type="entry name" value="LRR_BAC"/>
    <property type="match status" value="9"/>
</dbReference>
<dbReference type="Pfam" id="PF00560">
    <property type="entry name" value="LRR_1"/>
    <property type="match status" value="3"/>
</dbReference>
<evidence type="ECO:0000313" key="4">
    <source>
        <dbReference type="Proteomes" id="UP001152888"/>
    </source>
</evidence>
<dbReference type="FunFam" id="3.80.10.10:FF:000116">
    <property type="entry name" value="Leucine-rich repeat-containing protein 40"/>
    <property type="match status" value="1"/>
</dbReference>
<evidence type="ECO:0008006" key="5">
    <source>
        <dbReference type="Google" id="ProtNLM"/>
    </source>
</evidence>
<keyword evidence="2" id="KW-0677">Repeat</keyword>
<dbReference type="SUPFAM" id="SSF52058">
    <property type="entry name" value="L domain-like"/>
    <property type="match status" value="1"/>
</dbReference>
<keyword evidence="1" id="KW-0433">Leucine-rich repeat</keyword>
<organism evidence="3 4">
    <name type="scientific">Acanthoscelides obtectus</name>
    <name type="common">Bean weevil</name>
    <name type="synonym">Bruchus obtectus</name>
    <dbReference type="NCBI Taxonomy" id="200917"/>
    <lineage>
        <taxon>Eukaryota</taxon>
        <taxon>Metazoa</taxon>
        <taxon>Ecdysozoa</taxon>
        <taxon>Arthropoda</taxon>
        <taxon>Hexapoda</taxon>
        <taxon>Insecta</taxon>
        <taxon>Pterygota</taxon>
        <taxon>Neoptera</taxon>
        <taxon>Endopterygota</taxon>
        <taxon>Coleoptera</taxon>
        <taxon>Polyphaga</taxon>
        <taxon>Cucujiformia</taxon>
        <taxon>Chrysomeloidea</taxon>
        <taxon>Chrysomelidae</taxon>
        <taxon>Bruchinae</taxon>
        <taxon>Bruchini</taxon>
        <taxon>Acanthoscelides</taxon>
    </lineage>
</organism>
<dbReference type="InterPro" id="IPR001611">
    <property type="entry name" value="Leu-rich_rpt"/>
</dbReference>
<dbReference type="InterPro" id="IPR003591">
    <property type="entry name" value="Leu-rich_rpt_typical-subtyp"/>
</dbReference>
<accession>A0A9P0NYK7</accession>
<protein>
    <recommendedName>
        <fullName evidence="5">Leucine-rich repeat-containing protein 40</fullName>
    </recommendedName>
</protein>
<dbReference type="Pfam" id="PF13855">
    <property type="entry name" value="LRR_8"/>
    <property type="match status" value="4"/>
</dbReference>
<dbReference type="SUPFAM" id="SSF52047">
    <property type="entry name" value="RNI-like"/>
    <property type="match status" value="1"/>
</dbReference>
<dbReference type="PROSITE" id="PS51450">
    <property type="entry name" value="LRR"/>
    <property type="match status" value="10"/>
</dbReference>
<name>A0A9P0NYK7_ACAOB</name>
<dbReference type="GO" id="GO:0005737">
    <property type="term" value="C:cytoplasm"/>
    <property type="evidence" value="ECO:0007669"/>
    <property type="project" value="TreeGrafter"/>
</dbReference>
<reference evidence="3" key="1">
    <citation type="submission" date="2022-03" db="EMBL/GenBank/DDBJ databases">
        <authorList>
            <person name="Sayadi A."/>
        </authorList>
    </citation>
    <scope>NUCLEOTIDE SEQUENCE</scope>
</reference>
<proteinExistence type="predicted"/>
<keyword evidence="4" id="KW-1185">Reference proteome</keyword>
<dbReference type="AlphaFoldDB" id="A0A9P0NYK7"/>
<dbReference type="FunFam" id="3.80.10.10:FF:000193">
    <property type="entry name" value="Leucine-rich repeat-containing protein 40"/>
    <property type="match status" value="1"/>
</dbReference>
<sequence length="622" mass="70780">MLILPGQSVTNMFYDVFNPDPNQFGCGDNYQNSGFLTKKEEDQHITKEVIKSVRRTGQLNLSSRHIATVPEKLFSIYDAEDESTVDWDFGKPKKEEDSWWNIKPLSHLDLSSNVLTDIPGKIGMFQDLLVLNLHCNNLTELPKEIGSLQKLTKLTLNSNKLTHLPDDFFKLVELRQLTLGGNCLESISKDISDLVMLEKLDLSNNSILNLPPGMGFLIRLTELNVAHNKLTELPPDIVNLRSLLKLDINHNSIQYLPVMGELRKLQILHAQHNDIAEIPSFLGCEKLQEIYFGNNFIKDIPLEFCENMYDLKVLELRDNQIELIPPEITTMVHLTRLDLTNNDIKELPSTIGLMPHLQVLKLEGNKLKQMRADIVKAGTNRILRFLREKISEDDLKTIENVPSDVNHDKSVYPDKYTMRQGNIMNISMKNIDSIPEECFNEAKEAKVYCVDLCKNKFTIVPEGLKILANDLTELNLSENQIKELPDFLKDFAQLKFLDLSRNMLTGLPDSFTALTSMRELVLSNNRLTSIPKCISGMVGLEILLLNENCIASIDIDVLQELKRLATLDLTNNSISSVPPQLGNMTQLRRLQIMGNSFRQPRYAILEQGTESILSYLRDKIPL</sequence>
<comment type="caution">
    <text evidence="3">The sequence shown here is derived from an EMBL/GenBank/DDBJ whole genome shotgun (WGS) entry which is preliminary data.</text>
</comment>
<dbReference type="InterPro" id="IPR050216">
    <property type="entry name" value="LRR_domain-containing"/>
</dbReference>
<dbReference type="PANTHER" id="PTHR48051:SF1">
    <property type="entry name" value="RAS SUPPRESSOR PROTEIN 1"/>
    <property type="match status" value="1"/>
</dbReference>
<dbReference type="PANTHER" id="PTHR48051">
    <property type="match status" value="1"/>
</dbReference>
<dbReference type="SMART" id="SM00369">
    <property type="entry name" value="LRR_TYP"/>
    <property type="match status" value="14"/>
</dbReference>
<gene>
    <name evidence="3" type="ORF">ACAOBT_LOCUS3202</name>
</gene>
<evidence type="ECO:0000256" key="1">
    <source>
        <dbReference type="ARBA" id="ARBA00022614"/>
    </source>
</evidence>
<evidence type="ECO:0000256" key="2">
    <source>
        <dbReference type="ARBA" id="ARBA00022737"/>
    </source>
</evidence>